<evidence type="ECO:0000313" key="3">
    <source>
        <dbReference type="Proteomes" id="UP000253426"/>
    </source>
</evidence>
<name>A0A366H355_9BACT</name>
<sequence>MSVYTKPILRFGLFVPAAFNAMLLAGVVAGVNKLSTVRAEREARYDEQTKRLAAMQQLESKIAPRRKAFDDQKRILTSDPGQIMTRGLDASLPKYTELELVRTSLTFPQDRGQLGRQLECDLSKVKCTFQGGIGPMQETLLQIESVMPNAFLEEIKLSRKSDLQQKKPDHLEIETTYTCWKAGEGTL</sequence>
<evidence type="ECO:0000256" key="1">
    <source>
        <dbReference type="SAM" id="Phobius"/>
    </source>
</evidence>
<gene>
    <name evidence="2" type="ORF">DES53_11788</name>
</gene>
<dbReference type="RefSeq" id="WP_113961969.1">
    <property type="nucleotide sequence ID" value="NZ_QNRR01000017.1"/>
</dbReference>
<dbReference type="OrthoDB" id="188443at2"/>
<feature type="transmembrane region" description="Helical" evidence="1">
    <location>
        <begin position="12"/>
        <end position="31"/>
    </location>
</feature>
<keyword evidence="1" id="KW-0812">Transmembrane</keyword>
<reference evidence="2 3" key="1">
    <citation type="submission" date="2018-06" db="EMBL/GenBank/DDBJ databases">
        <title>Genomic Encyclopedia of Type Strains, Phase IV (KMG-IV): sequencing the most valuable type-strain genomes for metagenomic binning, comparative biology and taxonomic classification.</title>
        <authorList>
            <person name="Goeker M."/>
        </authorList>
    </citation>
    <scope>NUCLEOTIDE SEQUENCE [LARGE SCALE GENOMIC DNA]</scope>
    <source>
        <strain evidence="2 3">DSM 25532</strain>
    </source>
</reference>
<dbReference type="AlphaFoldDB" id="A0A366H355"/>
<evidence type="ECO:0000313" key="2">
    <source>
        <dbReference type="EMBL" id="RBP36377.1"/>
    </source>
</evidence>
<dbReference type="Proteomes" id="UP000253426">
    <property type="component" value="Unassembled WGS sequence"/>
</dbReference>
<protein>
    <submittedName>
        <fullName evidence="2">Uncharacterized protein</fullName>
    </submittedName>
</protein>
<dbReference type="EMBL" id="QNRR01000017">
    <property type="protein sequence ID" value="RBP36377.1"/>
    <property type="molecule type" value="Genomic_DNA"/>
</dbReference>
<proteinExistence type="predicted"/>
<keyword evidence="1" id="KW-0472">Membrane</keyword>
<accession>A0A366H355</accession>
<organism evidence="2 3">
    <name type="scientific">Roseimicrobium gellanilyticum</name>
    <dbReference type="NCBI Taxonomy" id="748857"/>
    <lineage>
        <taxon>Bacteria</taxon>
        <taxon>Pseudomonadati</taxon>
        <taxon>Verrucomicrobiota</taxon>
        <taxon>Verrucomicrobiia</taxon>
        <taxon>Verrucomicrobiales</taxon>
        <taxon>Verrucomicrobiaceae</taxon>
        <taxon>Roseimicrobium</taxon>
    </lineage>
</organism>
<keyword evidence="3" id="KW-1185">Reference proteome</keyword>
<comment type="caution">
    <text evidence="2">The sequence shown here is derived from an EMBL/GenBank/DDBJ whole genome shotgun (WGS) entry which is preliminary data.</text>
</comment>
<keyword evidence="1" id="KW-1133">Transmembrane helix</keyword>